<reference evidence="1 2" key="1">
    <citation type="journal article" date="2024" name="G3 (Bethesda)">
        <title>Genome assembly of Hibiscus sabdariffa L. provides insights into metabolisms of medicinal natural products.</title>
        <authorList>
            <person name="Kim T."/>
        </authorList>
    </citation>
    <scope>NUCLEOTIDE SEQUENCE [LARGE SCALE GENOMIC DNA]</scope>
    <source>
        <strain evidence="1">TK-2024</strain>
        <tissue evidence="1">Old leaves</tissue>
    </source>
</reference>
<evidence type="ECO:0000313" key="2">
    <source>
        <dbReference type="Proteomes" id="UP001472677"/>
    </source>
</evidence>
<dbReference type="EMBL" id="JBBPBM010000003">
    <property type="protein sequence ID" value="KAK8593362.1"/>
    <property type="molecule type" value="Genomic_DNA"/>
</dbReference>
<keyword evidence="2" id="KW-1185">Reference proteome</keyword>
<proteinExistence type="predicted"/>
<accession>A0ABR2G2R9</accession>
<name>A0ABR2G2R9_9ROSI</name>
<gene>
    <name evidence="1" type="ORF">V6N12_045444</name>
</gene>
<protein>
    <submittedName>
        <fullName evidence="1">Uncharacterized protein</fullName>
    </submittedName>
</protein>
<sequence length="213" mass="23052">MRGIETYENPGGRPPEGMCQVGVLPVLERPSSPADLEDQRVAKEGRNVDGISAGFRDTGEAKDLEAGYEEVLPTIGKLNAGTEEPGLNDSRHGKLPTSYAVVAAKRGPSENGHSMANVPTKIPRSSETQYTDLYGPWMVATNHRRKNVTSVVNERTGLSGSGSGSRFDFLQNVVPTMNLDLDQDDMVAREDDSEWVTSIGGQKMTSSSRVTKQ</sequence>
<evidence type="ECO:0000313" key="1">
    <source>
        <dbReference type="EMBL" id="KAK8593362.1"/>
    </source>
</evidence>
<comment type="caution">
    <text evidence="1">The sequence shown here is derived from an EMBL/GenBank/DDBJ whole genome shotgun (WGS) entry which is preliminary data.</text>
</comment>
<dbReference type="Proteomes" id="UP001472677">
    <property type="component" value="Unassembled WGS sequence"/>
</dbReference>
<organism evidence="1 2">
    <name type="scientific">Hibiscus sabdariffa</name>
    <name type="common">roselle</name>
    <dbReference type="NCBI Taxonomy" id="183260"/>
    <lineage>
        <taxon>Eukaryota</taxon>
        <taxon>Viridiplantae</taxon>
        <taxon>Streptophyta</taxon>
        <taxon>Embryophyta</taxon>
        <taxon>Tracheophyta</taxon>
        <taxon>Spermatophyta</taxon>
        <taxon>Magnoliopsida</taxon>
        <taxon>eudicotyledons</taxon>
        <taxon>Gunneridae</taxon>
        <taxon>Pentapetalae</taxon>
        <taxon>rosids</taxon>
        <taxon>malvids</taxon>
        <taxon>Malvales</taxon>
        <taxon>Malvaceae</taxon>
        <taxon>Malvoideae</taxon>
        <taxon>Hibiscus</taxon>
    </lineage>
</organism>